<proteinExistence type="predicted"/>
<feature type="domain" description="Endonuclease/exonuclease/phosphatase" evidence="1">
    <location>
        <begin position="5"/>
        <end position="309"/>
    </location>
</feature>
<dbReference type="InterPro" id="IPR051916">
    <property type="entry name" value="GPI-anchor_lipid_remodeler"/>
</dbReference>
<evidence type="ECO:0000259" key="1">
    <source>
        <dbReference type="Pfam" id="PF03372"/>
    </source>
</evidence>
<comment type="caution">
    <text evidence="2">The sequence shown here is derived from an EMBL/GenBank/DDBJ whole genome shotgun (WGS) entry which is preliminary data.</text>
</comment>
<accession>A0A402B2W5</accession>
<name>A0A402B2W5_9CHLR</name>
<organism evidence="2 3">
    <name type="scientific">Dictyobacter alpinus</name>
    <dbReference type="NCBI Taxonomy" id="2014873"/>
    <lineage>
        <taxon>Bacteria</taxon>
        <taxon>Bacillati</taxon>
        <taxon>Chloroflexota</taxon>
        <taxon>Ktedonobacteria</taxon>
        <taxon>Ktedonobacterales</taxon>
        <taxon>Dictyobacteraceae</taxon>
        <taxon>Dictyobacter</taxon>
    </lineage>
</organism>
<dbReference type="RefSeq" id="WP_126626246.1">
    <property type="nucleotide sequence ID" value="NZ_BIFT01000001.1"/>
</dbReference>
<dbReference type="GO" id="GO:0003824">
    <property type="term" value="F:catalytic activity"/>
    <property type="evidence" value="ECO:0007669"/>
    <property type="project" value="InterPro"/>
</dbReference>
<dbReference type="Gene3D" id="3.60.10.10">
    <property type="entry name" value="Endonuclease/exonuclease/phosphatase"/>
    <property type="match status" value="1"/>
</dbReference>
<dbReference type="GO" id="GO:0016020">
    <property type="term" value="C:membrane"/>
    <property type="evidence" value="ECO:0007669"/>
    <property type="project" value="GOC"/>
</dbReference>
<dbReference type="PANTHER" id="PTHR14859:SF1">
    <property type="entry name" value="PGAP2-INTERACTING PROTEIN"/>
    <property type="match status" value="1"/>
</dbReference>
<dbReference type="GO" id="GO:0006506">
    <property type="term" value="P:GPI anchor biosynthetic process"/>
    <property type="evidence" value="ECO:0007669"/>
    <property type="project" value="TreeGrafter"/>
</dbReference>
<evidence type="ECO:0000313" key="2">
    <source>
        <dbReference type="EMBL" id="GCE25694.1"/>
    </source>
</evidence>
<dbReference type="Pfam" id="PF03372">
    <property type="entry name" value="Exo_endo_phos"/>
    <property type="match status" value="1"/>
</dbReference>
<dbReference type="AlphaFoldDB" id="A0A402B2W5"/>
<gene>
    <name evidence="2" type="ORF">KDA_11780</name>
</gene>
<dbReference type="Proteomes" id="UP000287171">
    <property type="component" value="Unassembled WGS sequence"/>
</dbReference>
<dbReference type="EMBL" id="BIFT01000001">
    <property type="protein sequence ID" value="GCE25694.1"/>
    <property type="molecule type" value="Genomic_DNA"/>
</dbReference>
<dbReference type="InterPro" id="IPR036691">
    <property type="entry name" value="Endo/exonu/phosph_ase_sf"/>
</dbReference>
<keyword evidence="3" id="KW-1185">Reference proteome</keyword>
<dbReference type="PANTHER" id="PTHR14859">
    <property type="entry name" value="CALCOFLUOR WHITE HYPERSENSITIVE PROTEIN PRECURSOR"/>
    <property type="match status" value="1"/>
</dbReference>
<dbReference type="OrthoDB" id="144782at2"/>
<dbReference type="InterPro" id="IPR005135">
    <property type="entry name" value="Endo/exonuclease/phosphatase"/>
</dbReference>
<dbReference type="SUPFAM" id="SSF56219">
    <property type="entry name" value="DNase I-like"/>
    <property type="match status" value="1"/>
</dbReference>
<sequence>MTRVVSYNILAGGYSLRENGAKRTEQLLKIIRSANPEVVAIAEGINPQMGGSMVVQELADELGMQLIKGGETGSSRDYQTALMTSLPVVSVRNHARPGILARPLLEVCVEEKDGQQLTIFVIHLSASFNRRRAGGHIRMREMQEILRIMAPLRAEGKPHMLMGDFNSLAPKDAFTASALLRYVVRLDTRRKNITLNDGHPHLNSVVPRKLRVLNPVLRFVAQSDLLCKLFDLAAYFYAPRGCIQLLNEEYTDCFRYLHPLEQGFTCPAGAPAGRIDYIFADSVMAKRLSTCRVLVSGEDGFPGDHASDHLALTAEFGAGVISQVPPTPPVDNAVSRP</sequence>
<reference evidence="3" key="1">
    <citation type="submission" date="2018-12" db="EMBL/GenBank/DDBJ databases">
        <title>Tengunoibacter tsumagoiensis gen. nov., sp. nov., Dictyobacter kobayashii sp. nov., D. alpinus sp. nov., and D. joshuensis sp. nov. and description of Dictyobacteraceae fam. nov. within the order Ktedonobacterales isolated from Tengu-no-mugimeshi.</title>
        <authorList>
            <person name="Wang C.M."/>
            <person name="Zheng Y."/>
            <person name="Sakai Y."/>
            <person name="Toyoda A."/>
            <person name="Minakuchi Y."/>
            <person name="Abe K."/>
            <person name="Yokota A."/>
            <person name="Yabe S."/>
        </authorList>
    </citation>
    <scope>NUCLEOTIDE SEQUENCE [LARGE SCALE GENOMIC DNA]</scope>
    <source>
        <strain evidence="3">Uno16</strain>
    </source>
</reference>
<protein>
    <recommendedName>
        <fullName evidence="1">Endonuclease/exonuclease/phosphatase domain-containing protein</fullName>
    </recommendedName>
</protein>
<evidence type="ECO:0000313" key="3">
    <source>
        <dbReference type="Proteomes" id="UP000287171"/>
    </source>
</evidence>